<sequence length="202" mass="23269">MYTVSAPIILKWLYPTLTWHRSRAEKRIFLTFDDGPIPDVTPAIINTLKKYGIKATFFCVGENIKKHPDLFDDLLENGHRIGNHTYNHLNGWKIPNETYVRNVAQCQQLVQTNLFRPPYGRGTRAQYATLRAAYEIIMWDVLSGDFDTNLAPQKCLQNVISHTRNGSIVVFHDNIKAIPRVTYALPRAIEHWLDKGFEFGVL</sequence>
<feature type="domain" description="NodB homology" evidence="3">
    <location>
        <begin position="26"/>
        <end position="200"/>
    </location>
</feature>
<dbReference type="PROSITE" id="PS51677">
    <property type="entry name" value="NODB"/>
    <property type="match status" value="1"/>
</dbReference>
<name>A0A1H7ISC9_9SPHI</name>
<dbReference type="STRING" id="332977.SAMN05421740_102322"/>
<dbReference type="GO" id="GO:0016020">
    <property type="term" value="C:membrane"/>
    <property type="evidence" value="ECO:0007669"/>
    <property type="project" value="TreeGrafter"/>
</dbReference>
<dbReference type="SUPFAM" id="SSF88713">
    <property type="entry name" value="Glycoside hydrolase/deacetylase"/>
    <property type="match status" value="1"/>
</dbReference>
<dbReference type="CDD" id="cd10917">
    <property type="entry name" value="CE4_NodB_like_6s_7s"/>
    <property type="match status" value="1"/>
</dbReference>
<keyword evidence="5" id="KW-1185">Reference proteome</keyword>
<evidence type="ECO:0000313" key="4">
    <source>
        <dbReference type="EMBL" id="SEK64520.1"/>
    </source>
</evidence>
<dbReference type="Pfam" id="PF01522">
    <property type="entry name" value="Polysacc_deac_1"/>
    <property type="match status" value="1"/>
</dbReference>
<organism evidence="4 5">
    <name type="scientific">Parapedobacter koreensis</name>
    <dbReference type="NCBI Taxonomy" id="332977"/>
    <lineage>
        <taxon>Bacteria</taxon>
        <taxon>Pseudomonadati</taxon>
        <taxon>Bacteroidota</taxon>
        <taxon>Sphingobacteriia</taxon>
        <taxon>Sphingobacteriales</taxon>
        <taxon>Sphingobacteriaceae</taxon>
        <taxon>Parapedobacter</taxon>
    </lineage>
</organism>
<keyword evidence="2" id="KW-0378">Hydrolase</keyword>
<dbReference type="PANTHER" id="PTHR10587:SF133">
    <property type="entry name" value="CHITIN DEACETYLASE 1-RELATED"/>
    <property type="match status" value="1"/>
</dbReference>
<proteinExistence type="predicted"/>
<protein>
    <submittedName>
        <fullName evidence="4">Peptidoglycan/xylan/chitin deacetylase, PgdA/CDA1 family</fullName>
    </submittedName>
</protein>
<dbReference type="PANTHER" id="PTHR10587">
    <property type="entry name" value="GLYCOSYL TRANSFERASE-RELATED"/>
    <property type="match status" value="1"/>
</dbReference>
<reference evidence="5" key="1">
    <citation type="submission" date="2016-10" db="EMBL/GenBank/DDBJ databases">
        <authorList>
            <person name="Varghese N."/>
            <person name="Submissions S."/>
        </authorList>
    </citation>
    <scope>NUCLEOTIDE SEQUENCE [LARGE SCALE GENOMIC DNA]</scope>
    <source>
        <strain evidence="5">Jip14</strain>
    </source>
</reference>
<dbReference type="RefSeq" id="WP_090603447.1">
    <property type="nucleotide sequence ID" value="NZ_FNZR01000002.1"/>
</dbReference>
<evidence type="ECO:0000259" key="3">
    <source>
        <dbReference type="PROSITE" id="PS51677"/>
    </source>
</evidence>
<evidence type="ECO:0000313" key="5">
    <source>
        <dbReference type="Proteomes" id="UP000198916"/>
    </source>
</evidence>
<dbReference type="Gene3D" id="3.20.20.370">
    <property type="entry name" value="Glycoside hydrolase/deacetylase"/>
    <property type="match status" value="1"/>
</dbReference>
<dbReference type="AlphaFoldDB" id="A0A1H7ISC9"/>
<dbReference type="GO" id="GO:0005975">
    <property type="term" value="P:carbohydrate metabolic process"/>
    <property type="evidence" value="ECO:0007669"/>
    <property type="project" value="InterPro"/>
</dbReference>
<dbReference type="InterPro" id="IPR050248">
    <property type="entry name" value="Polysacc_deacetylase_ArnD"/>
</dbReference>
<dbReference type="Proteomes" id="UP000198916">
    <property type="component" value="Unassembled WGS sequence"/>
</dbReference>
<gene>
    <name evidence="4" type="ORF">SAMN05421740_102322</name>
</gene>
<keyword evidence="1" id="KW-0479">Metal-binding</keyword>
<evidence type="ECO:0000256" key="2">
    <source>
        <dbReference type="ARBA" id="ARBA00022801"/>
    </source>
</evidence>
<dbReference type="GO" id="GO:0016810">
    <property type="term" value="F:hydrolase activity, acting on carbon-nitrogen (but not peptide) bonds"/>
    <property type="evidence" value="ECO:0007669"/>
    <property type="project" value="InterPro"/>
</dbReference>
<accession>A0A1H7ISC9</accession>
<evidence type="ECO:0000256" key="1">
    <source>
        <dbReference type="ARBA" id="ARBA00022723"/>
    </source>
</evidence>
<dbReference type="GO" id="GO:0046872">
    <property type="term" value="F:metal ion binding"/>
    <property type="evidence" value="ECO:0007669"/>
    <property type="project" value="UniProtKB-KW"/>
</dbReference>
<dbReference type="OrthoDB" id="9812065at2"/>
<dbReference type="InterPro" id="IPR002509">
    <property type="entry name" value="NODB_dom"/>
</dbReference>
<dbReference type="InterPro" id="IPR011330">
    <property type="entry name" value="Glyco_hydro/deAcase_b/a-brl"/>
</dbReference>
<dbReference type="EMBL" id="FNZR01000002">
    <property type="protein sequence ID" value="SEK64520.1"/>
    <property type="molecule type" value="Genomic_DNA"/>
</dbReference>